<accession>A0A2Z6G8K5</accession>
<feature type="transmembrane region" description="Helical" evidence="5">
    <location>
        <begin position="145"/>
        <end position="168"/>
    </location>
</feature>
<dbReference type="InterPro" id="IPR002781">
    <property type="entry name" value="TM_pro_TauE-like"/>
</dbReference>
<sequence>MEWLAAYLAVGAVAGFLGGMFGIGGGTVMVPFLVILFDAQHFSNDHVLHLALGTSMACILFTALASLRKHHQHGAVKWHVVRQITPGIFLGTALGALSVLNISPRFLLGFFACFVYFAAIQMLLNLRPHAGRALPGRLGMSSMGILTGWLSSLVSIGGGTLVVPFLLWCNVPLRHAIGTASAIGLPIALGGSIGYVLTGLSVDPATLPAHTLGFIFLPALLGLSTASVLTAPLGAKVAHRLPIETMRKVFAFVLLALATKMLLKTLA</sequence>
<evidence type="ECO:0000313" key="7">
    <source>
        <dbReference type="Proteomes" id="UP000033070"/>
    </source>
</evidence>
<keyword evidence="3 5" id="KW-1133">Transmembrane helix</keyword>
<dbReference type="OrthoDB" id="457670at2"/>
<comment type="similarity">
    <text evidence="5">Belongs to the 4-toluene sulfonate uptake permease (TSUP) (TC 2.A.102) family.</text>
</comment>
<feature type="transmembrane region" description="Helical" evidence="5">
    <location>
        <begin position="47"/>
        <end position="67"/>
    </location>
</feature>
<protein>
    <recommendedName>
        <fullName evidence="5">Probable membrane transporter protein</fullName>
    </recommendedName>
</protein>
<keyword evidence="4 5" id="KW-0472">Membrane</keyword>
<proteinExistence type="inferred from homology"/>
<evidence type="ECO:0000256" key="1">
    <source>
        <dbReference type="ARBA" id="ARBA00004141"/>
    </source>
</evidence>
<comment type="subcellular location">
    <subcellularLocation>
        <location evidence="5">Cell membrane</location>
        <topology evidence="5">Multi-pass membrane protein</topology>
    </subcellularLocation>
    <subcellularLocation>
        <location evidence="1">Membrane</location>
        <topology evidence="1">Multi-pass membrane protein</topology>
    </subcellularLocation>
</comment>
<gene>
    <name evidence="6" type="ORF">OYT1_ch0218</name>
</gene>
<organism evidence="6 7">
    <name type="scientific">Ferriphaselus amnicola</name>
    <dbReference type="NCBI Taxonomy" id="1188319"/>
    <lineage>
        <taxon>Bacteria</taxon>
        <taxon>Pseudomonadati</taxon>
        <taxon>Pseudomonadota</taxon>
        <taxon>Betaproteobacteria</taxon>
        <taxon>Nitrosomonadales</taxon>
        <taxon>Gallionellaceae</taxon>
        <taxon>Ferriphaselus</taxon>
    </lineage>
</organism>
<feature type="transmembrane region" description="Helical" evidence="5">
    <location>
        <begin position="79"/>
        <end position="100"/>
    </location>
</feature>
<dbReference type="GO" id="GO:0005886">
    <property type="term" value="C:plasma membrane"/>
    <property type="evidence" value="ECO:0007669"/>
    <property type="project" value="UniProtKB-SubCell"/>
</dbReference>
<dbReference type="PANTHER" id="PTHR43483">
    <property type="entry name" value="MEMBRANE TRANSPORTER PROTEIN HI_0806-RELATED"/>
    <property type="match status" value="1"/>
</dbReference>
<evidence type="ECO:0000256" key="5">
    <source>
        <dbReference type="RuleBase" id="RU363041"/>
    </source>
</evidence>
<feature type="transmembrane region" description="Helical" evidence="5">
    <location>
        <begin position="180"/>
        <end position="200"/>
    </location>
</feature>
<keyword evidence="5" id="KW-1003">Cell membrane</keyword>
<dbReference type="Proteomes" id="UP000033070">
    <property type="component" value="Chromosome"/>
</dbReference>
<feature type="transmembrane region" description="Helical" evidence="5">
    <location>
        <begin position="106"/>
        <end position="124"/>
    </location>
</feature>
<evidence type="ECO:0000256" key="4">
    <source>
        <dbReference type="ARBA" id="ARBA00023136"/>
    </source>
</evidence>
<feature type="transmembrane region" description="Helical" evidence="5">
    <location>
        <begin position="212"/>
        <end position="233"/>
    </location>
</feature>
<dbReference type="STRING" id="1188319.OYT1_00535"/>
<name>A0A2Z6G8K5_9PROT</name>
<feature type="transmembrane region" description="Helical" evidence="5">
    <location>
        <begin position="245"/>
        <end position="263"/>
    </location>
</feature>
<evidence type="ECO:0000256" key="2">
    <source>
        <dbReference type="ARBA" id="ARBA00022692"/>
    </source>
</evidence>
<dbReference type="AlphaFoldDB" id="A0A2Z6G8K5"/>
<dbReference type="RefSeq" id="WP_062625747.1">
    <property type="nucleotide sequence ID" value="NZ_AP018738.1"/>
</dbReference>
<reference evidence="6 7" key="1">
    <citation type="submission" date="2018-06" db="EMBL/GenBank/DDBJ databases">
        <title>OYT1 Genome Sequencing.</title>
        <authorList>
            <person name="Kato S."/>
            <person name="Itoh T."/>
            <person name="Ohkuma M."/>
        </authorList>
    </citation>
    <scope>NUCLEOTIDE SEQUENCE [LARGE SCALE GENOMIC DNA]</scope>
    <source>
        <strain evidence="6 7">OYT1</strain>
    </source>
</reference>
<feature type="transmembrane region" description="Helical" evidence="5">
    <location>
        <begin position="7"/>
        <end position="35"/>
    </location>
</feature>
<keyword evidence="2 5" id="KW-0812">Transmembrane</keyword>
<dbReference type="EMBL" id="AP018738">
    <property type="protein sequence ID" value="BBE49792.1"/>
    <property type="molecule type" value="Genomic_DNA"/>
</dbReference>
<evidence type="ECO:0000256" key="3">
    <source>
        <dbReference type="ARBA" id="ARBA00022989"/>
    </source>
</evidence>
<keyword evidence="7" id="KW-1185">Reference proteome</keyword>
<evidence type="ECO:0000313" key="6">
    <source>
        <dbReference type="EMBL" id="BBE49792.1"/>
    </source>
</evidence>
<dbReference type="KEGG" id="fam:OYT1_ch0218"/>
<dbReference type="Pfam" id="PF01925">
    <property type="entry name" value="TauE"/>
    <property type="match status" value="1"/>
</dbReference>
<dbReference type="PANTHER" id="PTHR43483:SF3">
    <property type="entry name" value="MEMBRANE TRANSPORTER PROTEIN HI_0806-RELATED"/>
    <property type="match status" value="1"/>
</dbReference>